<dbReference type="EMBL" id="ML976754">
    <property type="protein sequence ID" value="KAF1965904.1"/>
    <property type="molecule type" value="Genomic_DNA"/>
</dbReference>
<evidence type="ECO:0000256" key="1">
    <source>
        <dbReference type="SAM" id="MobiDB-lite"/>
    </source>
</evidence>
<sequence>MVNRINQPQKDIFVFIPDQGRSWTSGDVVRGAVRVRPTSRPQRVNISFRGRMKCSITRSNGSSSTTYKEKPEFFRRDLELFASTTSGPSYDIVSQGVTDDDRVELPFEFTWPETTEQPTGPKWLPSPYFQNQPGGTLPPTFIRGAANVQLVEYFLEARLFCIGKYSPSQEVRCPLRFRPSSPIPDPIPLLPNVRTIYSTRGITVQTHRLYPDYDPNEGFRAWLKARWDRDKAPTANFKVNVSCPSVVVSRAPIVLTFQLEHGERSKDIPDPPPVYLRRINECIMDKSFDVDEELLLYDGATVTTNKFPVHIAPGFQTYGLSLDHKVKVELWVECAREKLRYMPVQGPIMIVEGNTLRRDSAPPPPSHSNEFKATETSAEAPPPADEDTAPPPYQVLSKN</sequence>
<dbReference type="Gene3D" id="2.60.40.640">
    <property type="match status" value="1"/>
</dbReference>
<evidence type="ECO:0008006" key="4">
    <source>
        <dbReference type="Google" id="ProtNLM"/>
    </source>
</evidence>
<name>A0A6A5UMK5_9PLEO</name>
<dbReference type="InterPro" id="IPR014752">
    <property type="entry name" value="Arrestin-like_C"/>
</dbReference>
<protein>
    <recommendedName>
        <fullName evidence="4">Arrestin-like N-terminal domain-containing protein</fullName>
    </recommendedName>
</protein>
<accession>A0A6A5UMK5</accession>
<dbReference type="AlphaFoldDB" id="A0A6A5UMK5"/>
<evidence type="ECO:0000313" key="2">
    <source>
        <dbReference type="EMBL" id="KAF1965904.1"/>
    </source>
</evidence>
<keyword evidence="3" id="KW-1185">Reference proteome</keyword>
<organism evidence="2 3">
    <name type="scientific">Bimuria novae-zelandiae CBS 107.79</name>
    <dbReference type="NCBI Taxonomy" id="1447943"/>
    <lineage>
        <taxon>Eukaryota</taxon>
        <taxon>Fungi</taxon>
        <taxon>Dikarya</taxon>
        <taxon>Ascomycota</taxon>
        <taxon>Pezizomycotina</taxon>
        <taxon>Dothideomycetes</taxon>
        <taxon>Pleosporomycetidae</taxon>
        <taxon>Pleosporales</taxon>
        <taxon>Massarineae</taxon>
        <taxon>Didymosphaeriaceae</taxon>
        <taxon>Bimuria</taxon>
    </lineage>
</organism>
<reference evidence="2" key="1">
    <citation type="journal article" date="2020" name="Stud. Mycol.">
        <title>101 Dothideomycetes genomes: a test case for predicting lifestyles and emergence of pathogens.</title>
        <authorList>
            <person name="Haridas S."/>
            <person name="Albert R."/>
            <person name="Binder M."/>
            <person name="Bloem J."/>
            <person name="Labutti K."/>
            <person name="Salamov A."/>
            <person name="Andreopoulos B."/>
            <person name="Baker S."/>
            <person name="Barry K."/>
            <person name="Bills G."/>
            <person name="Bluhm B."/>
            <person name="Cannon C."/>
            <person name="Castanera R."/>
            <person name="Culley D."/>
            <person name="Daum C."/>
            <person name="Ezra D."/>
            <person name="Gonzalez J."/>
            <person name="Henrissat B."/>
            <person name="Kuo A."/>
            <person name="Liang C."/>
            <person name="Lipzen A."/>
            <person name="Lutzoni F."/>
            <person name="Magnuson J."/>
            <person name="Mondo S."/>
            <person name="Nolan M."/>
            <person name="Ohm R."/>
            <person name="Pangilinan J."/>
            <person name="Park H.-J."/>
            <person name="Ramirez L."/>
            <person name="Alfaro M."/>
            <person name="Sun H."/>
            <person name="Tritt A."/>
            <person name="Yoshinaga Y."/>
            <person name="Zwiers L.-H."/>
            <person name="Turgeon B."/>
            <person name="Goodwin S."/>
            <person name="Spatafora J."/>
            <person name="Crous P."/>
            <person name="Grigoriev I."/>
        </authorList>
    </citation>
    <scope>NUCLEOTIDE SEQUENCE</scope>
    <source>
        <strain evidence="2">CBS 107.79</strain>
    </source>
</reference>
<proteinExistence type="predicted"/>
<gene>
    <name evidence="2" type="ORF">BU23DRAFT_603956</name>
</gene>
<dbReference type="Proteomes" id="UP000800036">
    <property type="component" value="Unassembled WGS sequence"/>
</dbReference>
<evidence type="ECO:0000313" key="3">
    <source>
        <dbReference type="Proteomes" id="UP000800036"/>
    </source>
</evidence>
<feature type="region of interest" description="Disordered" evidence="1">
    <location>
        <begin position="355"/>
        <end position="399"/>
    </location>
</feature>
<dbReference type="OrthoDB" id="2333384at2759"/>